<evidence type="ECO:0000313" key="2">
    <source>
        <dbReference type="Proteomes" id="UP000190541"/>
    </source>
</evidence>
<dbReference type="InterPro" id="IPR036187">
    <property type="entry name" value="DNA_mismatch_repair_MutS_sf"/>
</dbReference>
<keyword evidence="2" id="KW-1185">Reference proteome</keyword>
<dbReference type="OrthoDB" id="1097361at2"/>
<evidence type="ECO:0000313" key="1">
    <source>
        <dbReference type="EMBL" id="SKB93362.1"/>
    </source>
</evidence>
<protein>
    <submittedName>
        <fullName evidence="1">MutS domain III</fullName>
    </submittedName>
</protein>
<dbReference type="Proteomes" id="UP000190541">
    <property type="component" value="Unassembled WGS sequence"/>
</dbReference>
<reference evidence="1 2" key="1">
    <citation type="submission" date="2017-02" db="EMBL/GenBank/DDBJ databases">
        <authorList>
            <person name="Peterson S.W."/>
        </authorList>
    </citation>
    <scope>NUCLEOTIDE SEQUENCE [LARGE SCALE GENOMIC DNA]</scope>
    <source>
        <strain evidence="1 2">DSM 22899</strain>
    </source>
</reference>
<accession>A0A1T5FB46</accession>
<gene>
    <name evidence="1" type="ORF">SAMN05660226_03892</name>
</gene>
<dbReference type="EMBL" id="FUYS01000014">
    <property type="protein sequence ID" value="SKB93362.1"/>
    <property type="molecule type" value="Genomic_DNA"/>
</dbReference>
<dbReference type="SUPFAM" id="SSF48334">
    <property type="entry name" value="DNA repair protein MutS, domain III"/>
    <property type="match status" value="1"/>
</dbReference>
<name>A0A1T5FB46_9SPHI</name>
<dbReference type="AlphaFoldDB" id="A0A1T5FB46"/>
<dbReference type="STRING" id="623280.SAMN05660226_03892"/>
<organism evidence="1 2">
    <name type="scientific">Parapedobacter luteus</name>
    <dbReference type="NCBI Taxonomy" id="623280"/>
    <lineage>
        <taxon>Bacteria</taxon>
        <taxon>Pseudomonadati</taxon>
        <taxon>Bacteroidota</taxon>
        <taxon>Sphingobacteriia</taxon>
        <taxon>Sphingobacteriales</taxon>
        <taxon>Sphingobacteriaceae</taxon>
        <taxon>Parapedobacter</taxon>
    </lineage>
</organism>
<sequence>MTKSNFGRVYLLYERLSYRQTNPRRFTIVQRGAGSVFGCFNQTVTYGGEDALRSLFRKPLADRSQLQARMATIRFLMDNLEKLTLDKTTIDFVDYYLKRPDRPISFSASLPI</sequence>
<proteinExistence type="predicted"/>
<dbReference type="Gene3D" id="1.10.1420.10">
    <property type="match status" value="1"/>
</dbReference>